<sequence>MKKLRMGILVFFLAGSLAACDTQDDDKEETGSQSEEMVTGESIRFGVLPAESAIPIIIANEKGFFEEEGASVEIESFSSPNDRNIAIQSETLDGAISDVMTEATFKENGVDMMITSGILEDFKILASPQSGITEIKELTDKKITLVPNFILEYIMDKFAEEEDFTYEVVNIPSFATRSEALLKGEVDAAVYTEPQASMLAEQGAVILGSSKEAEIIGGTIQFMDDILEERPQDIKAFYIGYNKAIDYMNEHEASEYSDILSKYQFPDAMSTYLDTQDEIYPYAQAVEKTQFEEIIEWAKSKKQINQDYAYNTLTDFSYIEE</sequence>
<dbReference type="EMBL" id="FNYW01000007">
    <property type="protein sequence ID" value="SEI63862.1"/>
    <property type="molecule type" value="Genomic_DNA"/>
</dbReference>
<name>A0A1H6SK75_9LACT</name>
<dbReference type="STRING" id="1130080.SAMN04488113_1076"/>
<organism evidence="6 7">
    <name type="scientific">Alkalibacterium gilvum</name>
    <dbReference type="NCBI Taxonomy" id="1130080"/>
    <lineage>
        <taxon>Bacteria</taxon>
        <taxon>Bacillati</taxon>
        <taxon>Bacillota</taxon>
        <taxon>Bacilli</taxon>
        <taxon>Lactobacillales</taxon>
        <taxon>Carnobacteriaceae</taxon>
        <taxon>Alkalibacterium</taxon>
    </lineage>
</organism>
<feature type="signal peptide" evidence="4">
    <location>
        <begin position="1"/>
        <end position="19"/>
    </location>
</feature>
<comment type="similarity">
    <text evidence="2">Belongs to the bacterial solute-binding protein SsuA/TauA family.</text>
</comment>
<dbReference type="GO" id="GO:0042597">
    <property type="term" value="C:periplasmic space"/>
    <property type="evidence" value="ECO:0007669"/>
    <property type="project" value="UniProtKB-SubCell"/>
</dbReference>
<dbReference type="SUPFAM" id="SSF53850">
    <property type="entry name" value="Periplasmic binding protein-like II"/>
    <property type="match status" value="1"/>
</dbReference>
<dbReference type="Pfam" id="PF09084">
    <property type="entry name" value="NMT1"/>
    <property type="match status" value="1"/>
</dbReference>
<dbReference type="OrthoDB" id="9815602at2"/>
<accession>A0A1H6SK75</accession>
<gene>
    <name evidence="6" type="ORF">SAMN04488113_1076</name>
</gene>
<dbReference type="InterPro" id="IPR015168">
    <property type="entry name" value="SsuA/THI5"/>
</dbReference>
<keyword evidence="3 4" id="KW-0732">Signal</keyword>
<dbReference type="PROSITE" id="PS51257">
    <property type="entry name" value="PROKAR_LIPOPROTEIN"/>
    <property type="match status" value="1"/>
</dbReference>
<dbReference type="Proteomes" id="UP000198564">
    <property type="component" value="Unassembled WGS sequence"/>
</dbReference>
<proteinExistence type="inferred from homology"/>
<feature type="chain" id="PRO_5038463500" evidence="4">
    <location>
        <begin position="20"/>
        <end position="321"/>
    </location>
</feature>
<evidence type="ECO:0000313" key="7">
    <source>
        <dbReference type="Proteomes" id="UP000198564"/>
    </source>
</evidence>
<reference evidence="7" key="1">
    <citation type="submission" date="2016-10" db="EMBL/GenBank/DDBJ databases">
        <authorList>
            <person name="Varghese N."/>
            <person name="Submissions S."/>
        </authorList>
    </citation>
    <scope>NUCLEOTIDE SEQUENCE [LARGE SCALE GENOMIC DNA]</scope>
    <source>
        <strain evidence="7">DSM 25751</strain>
    </source>
</reference>
<evidence type="ECO:0000259" key="5">
    <source>
        <dbReference type="Pfam" id="PF09084"/>
    </source>
</evidence>
<dbReference type="Gene3D" id="3.40.190.10">
    <property type="entry name" value="Periplasmic binding protein-like II"/>
    <property type="match status" value="2"/>
</dbReference>
<evidence type="ECO:0000256" key="1">
    <source>
        <dbReference type="ARBA" id="ARBA00004418"/>
    </source>
</evidence>
<evidence type="ECO:0000256" key="4">
    <source>
        <dbReference type="SAM" id="SignalP"/>
    </source>
</evidence>
<dbReference type="PANTHER" id="PTHR30024">
    <property type="entry name" value="ALIPHATIC SULFONATES-BINDING PROTEIN-RELATED"/>
    <property type="match status" value="1"/>
</dbReference>
<protein>
    <submittedName>
        <fullName evidence="6">NitT/TauT family transport system substrate-binding protein</fullName>
    </submittedName>
</protein>
<dbReference type="RefSeq" id="WP_091633466.1">
    <property type="nucleotide sequence ID" value="NZ_FNYW01000007.1"/>
</dbReference>
<keyword evidence="7" id="KW-1185">Reference proteome</keyword>
<evidence type="ECO:0000256" key="2">
    <source>
        <dbReference type="ARBA" id="ARBA00010742"/>
    </source>
</evidence>
<evidence type="ECO:0000313" key="6">
    <source>
        <dbReference type="EMBL" id="SEI63862.1"/>
    </source>
</evidence>
<dbReference type="PANTHER" id="PTHR30024:SF47">
    <property type="entry name" value="TAURINE-BINDING PERIPLASMIC PROTEIN"/>
    <property type="match status" value="1"/>
</dbReference>
<evidence type="ECO:0000256" key="3">
    <source>
        <dbReference type="ARBA" id="ARBA00022729"/>
    </source>
</evidence>
<feature type="domain" description="SsuA/THI5-like" evidence="5">
    <location>
        <begin position="54"/>
        <end position="251"/>
    </location>
</feature>
<comment type="subcellular location">
    <subcellularLocation>
        <location evidence="1">Periplasm</location>
    </subcellularLocation>
</comment>
<dbReference type="AlphaFoldDB" id="A0A1H6SK75"/>
<dbReference type="GO" id="GO:0042918">
    <property type="term" value="P:alkanesulfonate transmembrane transport"/>
    <property type="evidence" value="ECO:0007669"/>
    <property type="project" value="TreeGrafter"/>
</dbReference>